<dbReference type="SUPFAM" id="SSF51905">
    <property type="entry name" value="FAD/NAD(P)-binding domain"/>
    <property type="match status" value="1"/>
</dbReference>
<dbReference type="InterPro" id="IPR012132">
    <property type="entry name" value="GMC_OxRdtase"/>
</dbReference>
<feature type="binding site" evidence="2">
    <location>
        <begin position="488"/>
        <end position="489"/>
    </location>
    <ligand>
        <name>FAD</name>
        <dbReference type="ChEBI" id="CHEBI:57692"/>
    </ligand>
</feature>
<keyword evidence="7" id="KW-1185">Reference proteome</keyword>
<evidence type="ECO:0000256" key="3">
    <source>
        <dbReference type="RuleBase" id="RU003968"/>
    </source>
</evidence>
<feature type="domain" description="Glucose-methanol-choline oxidoreductase N-terminal" evidence="4">
    <location>
        <begin position="66"/>
        <end position="89"/>
    </location>
</feature>
<protein>
    <submittedName>
        <fullName evidence="6">Cellobiose dehydrogenase</fullName>
    </submittedName>
</protein>
<feature type="domain" description="Glucose-methanol-choline oxidoreductase N-terminal" evidence="5">
    <location>
        <begin position="233"/>
        <end position="247"/>
    </location>
</feature>
<evidence type="ECO:0000259" key="4">
    <source>
        <dbReference type="PROSITE" id="PS00623"/>
    </source>
</evidence>
<dbReference type="PROSITE" id="PS00624">
    <property type="entry name" value="GMC_OXRED_2"/>
    <property type="match status" value="1"/>
</dbReference>
<reference evidence="6" key="1">
    <citation type="submission" date="2019-07" db="EMBL/GenBank/DDBJ databases">
        <title>Hyphodiscus hymeniophilus genome sequencing and assembly.</title>
        <authorList>
            <person name="Kramer G."/>
            <person name="Nodwell J."/>
        </authorList>
    </citation>
    <scope>NUCLEOTIDE SEQUENCE</scope>
    <source>
        <strain evidence="6">ATCC 34498</strain>
    </source>
</reference>
<comment type="caution">
    <text evidence="6">The sequence shown here is derived from an EMBL/GenBank/DDBJ whole genome shotgun (WGS) entry which is preliminary data.</text>
</comment>
<accession>A0A9P6VEX0</accession>
<gene>
    <name evidence="6" type="ORF">D0Z07_7521</name>
</gene>
<proteinExistence type="inferred from homology"/>
<dbReference type="GO" id="GO:0016614">
    <property type="term" value="F:oxidoreductase activity, acting on CH-OH group of donors"/>
    <property type="evidence" value="ECO:0007669"/>
    <property type="project" value="InterPro"/>
</dbReference>
<dbReference type="EMBL" id="VNKQ01000015">
    <property type="protein sequence ID" value="KAG0646626.1"/>
    <property type="molecule type" value="Genomic_DNA"/>
</dbReference>
<evidence type="ECO:0000313" key="7">
    <source>
        <dbReference type="Proteomes" id="UP000785200"/>
    </source>
</evidence>
<dbReference type="PANTHER" id="PTHR47190">
    <property type="entry name" value="DEHYDROGENASE, PUTATIVE-RELATED"/>
    <property type="match status" value="1"/>
</dbReference>
<comment type="similarity">
    <text evidence="1 3">Belongs to the GMC oxidoreductase family.</text>
</comment>
<evidence type="ECO:0000259" key="5">
    <source>
        <dbReference type="PROSITE" id="PS00624"/>
    </source>
</evidence>
<dbReference type="SUPFAM" id="SSF54373">
    <property type="entry name" value="FAD-linked reductases, C-terminal domain"/>
    <property type="match status" value="1"/>
</dbReference>
<dbReference type="InterPro" id="IPR053208">
    <property type="entry name" value="GMC_Oxidoreductase_CD"/>
</dbReference>
<dbReference type="InterPro" id="IPR007867">
    <property type="entry name" value="GMC_OxRtase_C"/>
</dbReference>
<dbReference type="Gene3D" id="3.30.410.10">
    <property type="entry name" value="Cholesterol Oxidase, domain 2"/>
    <property type="match status" value="1"/>
</dbReference>
<keyword evidence="3" id="KW-0285">Flavoprotein</keyword>
<dbReference type="PROSITE" id="PS00623">
    <property type="entry name" value="GMC_OXRED_1"/>
    <property type="match status" value="1"/>
</dbReference>
<dbReference type="OrthoDB" id="413885at2759"/>
<dbReference type="Pfam" id="PF05199">
    <property type="entry name" value="GMC_oxred_C"/>
    <property type="match status" value="1"/>
</dbReference>
<evidence type="ECO:0000256" key="1">
    <source>
        <dbReference type="ARBA" id="ARBA00010790"/>
    </source>
</evidence>
<dbReference type="InterPro" id="IPR000172">
    <property type="entry name" value="GMC_OxRdtase_N"/>
</dbReference>
<comment type="cofactor">
    <cofactor evidence="2">
        <name>FAD</name>
        <dbReference type="ChEBI" id="CHEBI:57692"/>
    </cofactor>
</comment>
<dbReference type="Proteomes" id="UP000785200">
    <property type="component" value="Unassembled WGS sequence"/>
</dbReference>
<evidence type="ECO:0000313" key="6">
    <source>
        <dbReference type="EMBL" id="KAG0646626.1"/>
    </source>
</evidence>
<feature type="binding site" evidence="2">
    <location>
        <position position="196"/>
    </location>
    <ligand>
        <name>FAD</name>
        <dbReference type="ChEBI" id="CHEBI:57692"/>
    </ligand>
</feature>
<dbReference type="PANTHER" id="PTHR47190:SF1">
    <property type="entry name" value="GLUCOSE-METHANOL-CHOLINE OXIDOREDUCTASE N-TERMINAL DOMAIN-CONTAINING PROTEIN"/>
    <property type="match status" value="1"/>
</dbReference>
<dbReference type="Gene3D" id="3.50.50.60">
    <property type="entry name" value="FAD/NAD(P)-binding domain"/>
    <property type="match status" value="1"/>
</dbReference>
<name>A0A9P6VEX0_9HELO</name>
<dbReference type="PIRSF" id="PIRSF000137">
    <property type="entry name" value="Alcohol_oxidase"/>
    <property type="match status" value="1"/>
</dbReference>
<dbReference type="GO" id="GO:0050660">
    <property type="term" value="F:flavin adenine dinucleotide binding"/>
    <property type="evidence" value="ECO:0007669"/>
    <property type="project" value="InterPro"/>
</dbReference>
<sequence>MANSGLQTLVLEAGGPSYGITGGDLDSRRPSWLDGTNLTRVDVPGLYKSIFASSDNLTCSLNSYGGCTVGGGSAINAGLFFEPPASDYDLYFPAGWKSKDMKNATQRLYSRQPSTNVTSMDGQRYLQSGYYAARKWLVDGMGFKEVDINAQANDKTEVFGHPIFDYASGQRGGPAITYLQSALLKPNFELQTAVQVIRIERNGGKATGVMALTNGVQVFIPISSTGRVVLSSGAIQSPSLLMFSGIGDPSVLSRLQSAGKLSPNLHSCQWINSTAIGAGLFDNPNTFIELEGPSIESYTHSYAAPPPSDEQLYLQSRSGPYTFASETSVFWDTLTRPDGSIAGFQGTIDSSGFGEYTSNQTITLNIYGTSGLKSSGRVVLNSDFLPVPDDKVYYSSPLDGSNIASFIYKIFSGLSSSGLTPLNLSQNSTEEEIEKYITTPSQYALGSVNHWSSSCRIGKCVDMDTTVIGMRNLHVVDASILEPLSVNPQFGVMVAAERASELIMGMLGREMV</sequence>
<organism evidence="6 7">
    <name type="scientific">Hyphodiscus hymeniophilus</name>
    <dbReference type="NCBI Taxonomy" id="353542"/>
    <lineage>
        <taxon>Eukaryota</taxon>
        <taxon>Fungi</taxon>
        <taxon>Dikarya</taxon>
        <taxon>Ascomycota</taxon>
        <taxon>Pezizomycotina</taxon>
        <taxon>Leotiomycetes</taxon>
        <taxon>Helotiales</taxon>
        <taxon>Hyphodiscaceae</taxon>
        <taxon>Hyphodiscus</taxon>
    </lineage>
</organism>
<keyword evidence="2 3" id="KW-0274">FAD</keyword>
<dbReference type="InterPro" id="IPR036188">
    <property type="entry name" value="FAD/NAD-bd_sf"/>
</dbReference>
<dbReference type="AlphaFoldDB" id="A0A9P6VEX0"/>
<dbReference type="Pfam" id="PF00732">
    <property type="entry name" value="GMC_oxred_N"/>
    <property type="match status" value="1"/>
</dbReference>
<evidence type="ECO:0000256" key="2">
    <source>
        <dbReference type="PIRSR" id="PIRSR000137-2"/>
    </source>
</evidence>